<evidence type="ECO:0000259" key="3">
    <source>
        <dbReference type="Pfam" id="PF25852"/>
    </source>
</evidence>
<dbReference type="InterPro" id="IPR015943">
    <property type="entry name" value="WD40/YVTN_repeat-like_dom_sf"/>
</dbReference>
<dbReference type="OrthoDB" id="1078890at2"/>
<evidence type="ECO:0008006" key="6">
    <source>
        <dbReference type="Google" id="ProtNLM"/>
    </source>
</evidence>
<dbReference type="PROSITE" id="PS51257">
    <property type="entry name" value="PROKAR_LIPOPROTEIN"/>
    <property type="match status" value="1"/>
</dbReference>
<proteinExistence type="predicted"/>
<dbReference type="InterPro" id="IPR036278">
    <property type="entry name" value="Sialidase_sf"/>
</dbReference>
<protein>
    <recommendedName>
        <fullName evidence="6">BNR/Asp-box repeat protein</fullName>
    </recommendedName>
</protein>
<evidence type="ECO:0000259" key="2">
    <source>
        <dbReference type="Pfam" id="PF19755"/>
    </source>
</evidence>
<keyword evidence="1" id="KW-0732">Signal</keyword>
<feature type="domain" description="DUF6242" evidence="3">
    <location>
        <begin position="158"/>
        <end position="459"/>
    </location>
</feature>
<dbReference type="EMBL" id="JRNN01000066">
    <property type="protein sequence ID" value="KGF34562.1"/>
    <property type="molecule type" value="Genomic_DNA"/>
</dbReference>
<dbReference type="RefSeq" id="WP_036873029.1">
    <property type="nucleotide sequence ID" value="NZ_JRNN01000066.1"/>
</dbReference>
<dbReference type="Pfam" id="PF19755">
    <property type="entry name" value="DUF6242"/>
    <property type="match status" value="1"/>
</dbReference>
<gene>
    <name evidence="4" type="ORF">HMPREF2137_07145</name>
</gene>
<name>A0A096AVC4_9BACT</name>
<feature type="chain" id="PRO_5001925128" description="BNR/Asp-box repeat protein" evidence="1">
    <location>
        <begin position="24"/>
        <end position="468"/>
    </location>
</feature>
<comment type="caution">
    <text evidence="4">The sequence shown here is derived from an EMBL/GenBank/DDBJ whole genome shotgun (WGS) entry which is preliminary data.</text>
</comment>
<sequence length="468" mass="51062">MNRRFLPLLMLCSVMLLFASCLGGNDDEQMSYDDAAIIGFSVKNVKRLVHTKSSKGTDSTYTTTFAASDYRFYIDQINRVIYNPDSLPVGVDASKVVATISAKNAGVIGIKSATSDTIKYFNSADSLDFTKPRQVVVYNNSGTGMNTYTVHVNVHQQDGDTFNWNSQTKNEPKLGELTAMRLLANGENLYVFGNKGSEAKIYTAARKAAGQWQDVKPNIQLVSDFCRQVVLQGNTFYGYHDGQVVKSADAKNWSVVSTIALKQLVGASKAKLYALTENHEIVVSADGGATWTTEALSPSNALLPEADLNFVVQPSKTNAGANQLFMAGTTDKRVAQWGKLEENDEKAENQPWTCYTPSAGNRFALPNLTNLQVVKYGDALVAMGGVGKGESSGVQAFSQIYGSVDGGLTWKKHATLVFPNGFHSSETSFAMTTDADHYLWIVCGKTGQVWRGRLNKLGWPVVKRVITE</sequence>
<organism evidence="4 5">
    <name type="scientific">Hoylesella buccalis DNF00853</name>
    <dbReference type="NCBI Taxonomy" id="1401074"/>
    <lineage>
        <taxon>Bacteria</taxon>
        <taxon>Pseudomonadati</taxon>
        <taxon>Bacteroidota</taxon>
        <taxon>Bacteroidia</taxon>
        <taxon>Bacteroidales</taxon>
        <taxon>Prevotellaceae</taxon>
        <taxon>Hoylesella</taxon>
    </lineage>
</organism>
<dbReference type="AlphaFoldDB" id="A0A096AVC4"/>
<reference evidence="4 5" key="1">
    <citation type="submission" date="2014-07" db="EMBL/GenBank/DDBJ databases">
        <authorList>
            <person name="McCorrison J."/>
            <person name="Sanka R."/>
            <person name="Torralba M."/>
            <person name="Gillis M."/>
            <person name="Haft D.H."/>
            <person name="Methe B."/>
            <person name="Sutton G."/>
            <person name="Nelson K.E."/>
        </authorList>
    </citation>
    <scope>NUCLEOTIDE SEQUENCE [LARGE SCALE GENOMIC DNA]</scope>
    <source>
        <strain evidence="4 5">DNF00853</strain>
    </source>
</reference>
<dbReference type="Gene3D" id="2.130.10.10">
    <property type="entry name" value="YVTN repeat-like/Quinoprotein amine dehydrogenase"/>
    <property type="match status" value="1"/>
</dbReference>
<accession>A0A096AVC4</accession>
<dbReference type="InterPro" id="IPR046209">
    <property type="entry name" value="DUF6242_N"/>
</dbReference>
<feature type="domain" description="DUF6242" evidence="2">
    <location>
        <begin position="40"/>
        <end position="152"/>
    </location>
</feature>
<dbReference type="SUPFAM" id="SSF50939">
    <property type="entry name" value="Sialidases"/>
    <property type="match status" value="1"/>
</dbReference>
<dbReference type="Pfam" id="PF25852">
    <property type="entry name" value="DUF6242_C"/>
    <property type="match status" value="1"/>
</dbReference>
<evidence type="ECO:0000313" key="5">
    <source>
        <dbReference type="Proteomes" id="UP000029556"/>
    </source>
</evidence>
<evidence type="ECO:0000313" key="4">
    <source>
        <dbReference type="EMBL" id="KGF34562.1"/>
    </source>
</evidence>
<dbReference type="Proteomes" id="UP000029556">
    <property type="component" value="Unassembled WGS sequence"/>
</dbReference>
<evidence type="ECO:0000256" key="1">
    <source>
        <dbReference type="SAM" id="SignalP"/>
    </source>
</evidence>
<dbReference type="InterPro" id="IPR058667">
    <property type="entry name" value="DUF6242_C"/>
</dbReference>
<feature type="signal peptide" evidence="1">
    <location>
        <begin position="1"/>
        <end position="23"/>
    </location>
</feature>